<dbReference type="AlphaFoldDB" id="A0A6N7Z8J2"/>
<dbReference type="Gene3D" id="2.160.20.80">
    <property type="entry name" value="E3 ubiquitin-protein ligase SopA"/>
    <property type="match status" value="1"/>
</dbReference>
<keyword evidence="2" id="KW-0812">Transmembrane</keyword>
<reference evidence="3 4" key="1">
    <citation type="submission" date="2019-11" db="EMBL/GenBank/DDBJ databases">
        <title>Draft genome of Amycolatopsis RM579.</title>
        <authorList>
            <person name="Duangmal K."/>
            <person name="Mingma R."/>
        </authorList>
    </citation>
    <scope>NUCLEOTIDE SEQUENCE [LARGE SCALE GENOMIC DNA]</scope>
    <source>
        <strain evidence="3 4">RM579</strain>
    </source>
</reference>
<keyword evidence="2" id="KW-0472">Membrane</keyword>
<gene>
    <name evidence="3" type="ORF">GKO32_29345</name>
</gene>
<dbReference type="InterPro" id="IPR001646">
    <property type="entry name" value="5peptide_repeat"/>
</dbReference>
<feature type="coiled-coil region" evidence="1">
    <location>
        <begin position="53"/>
        <end position="92"/>
    </location>
</feature>
<evidence type="ECO:0000313" key="4">
    <source>
        <dbReference type="Proteomes" id="UP000440096"/>
    </source>
</evidence>
<sequence length="335" mass="37186">MRGRRSPLLATFVLSVVLLAGVTGWLLTDPATTRADALRTGGLAGGSVVALYALWLNDRRRKVEENRQQVERERYELELLRAERDRERTTDERFAKSVELLGNEADQVRVGALHALVGLARSRPDYRQTVLDILCAYLRMPSTKDEPEIQRTAQRLLVELLPAAGTGEAYDLDLTGADLRYFDPAGRRVGTLVLRDARLNASTNLSGCEFTGPVWFTRAIASGRFVCREAKFGERAWFSGTTFESEADFTDSTFRGQANFKKAVFSGDAVLDATFLDALDLRETRFDGQVELHSIGPSNAVSLYNTLVNPARAKLPAHWSAEHLDGHTRIVDGRG</sequence>
<name>A0A6N7Z8J2_9PSEU</name>
<keyword evidence="4" id="KW-1185">Reference proteome</keyword>
<comment type="caution">
    <text evidence="3">The sequence shown here is derived from an EMBL/GenBank/DDBJ whole genome shotgun (WGS) entry which is preliminary data.</text>
</comment>
<dbReference type="Pfam" id="PF13576">
    <property type="entry name" value="Pentapeptide_3"/>
    <property type="match status" value="1"/>
</dbReference>
<feature type="transmembrane region" description="Helical" evidence="2">
    <location>
        <begin position="40"/>
        <end position="57"/>
    </location>
</feature>
<protein>
    <recommendedName>
        <fullName evidence="5">Pentapeptide repeat-containing protein</fullName>
    </recommendedName>
</protein>
<organism evidence="3 4">
    <name type="scientific">Amycolatopsis pithecellobii</name>
    <dbReference type="NCBI Taxonomy" id="664692"/>
    <lineage>
        <taxon>Bacteria</taxon>
        <taxon>Bacillati</taxon>
        <taxon>Actinomycetota</taxon>
        <taxon>Actinomycetes</taxon>
        <taxon>Pseudonocardiales</taxon>
        <taxon>Pseudonocardiaceae</taxon>
        <taxon>Amycolatopsis</taxon>
    </lineage>
</organism>
<dbReference type="RefSeq" id="WP_312868734.1">
    <property type="nucleotide sequence ID" value="NZ_WMBA01000059.1"/>
</dbReference>
<keyword evidence="1" id="KW-0175">Coiled coil</keyword>
<evidence type="ECO:0000256" key="1">
    <source>
        <dbReference type="SAM" id="Coils"/>
    </source>
</evidence>
<accession>A0A6N7Z8J2</accession>
<evidence type="ECO:0000313" key="3">
    <source>
        <dbReference type="EMBL" id="MTD58054.1"/>
    </source>
</evidence>
<dbReference type="EMBL" id="WMBA01000059">
    <property type="protein sequence ID" value="MTD58054.1"/>
    <property type="molecule type" value="Genomic_DNA"/>
</dbReference>
<keyword evidence="2" id="KW-1133">Transmembrane helix</keyword>
<dbReference type="Proteomes" id="UP000440096">
    <property type="component" value="Unassembled WGS sequence"/>
</dbReference>
<evidence type="ECO:0000256" key="2">
    <source>
        <dbReference type="SAM" id="Phobius"/>
    </source>
</evidence>
<proteinExistence type="predicted"/>
<evidence type="ECO:0008006" key="5">
    <source>
        <dbReference type="Google" id="ProtNLM"/>
    </source>
</evidence>